<name>A0A6A6RNR5_9PLEO</name>
<evidence type="ECO:0000313" key="1">
    <source>
        <dbReference type="EMBL" id="KAF2636946.1"/>
    </source>
</evidence>
<accession>A0A6A6RNR5</accession>
<dbReference type="Proteomes" id="UP000799753">
    <property type="component" value="Unassembled WGS sequence"/>
</dbReference>
<gene>
    <name evidence="1" type="ORF">P280DRAFT_144999</name>
</gene>
<protein>
    <submittedName>
        <fullName evidence="1">Uncharacterized protein</fullName>
    </submittedName>
</protein>
<sequence>MTCISQAHWCWTCRKEEDIRTIYRYIREVHEGYSVPGLGDEFDDEVDGTG</sequence>
<organism evidence="1 2">
    <name type="scientific">Massarina eburnea CBS 473.64</name>
    <dbReference type="NCBI Taxonomy" id="1395130"/>
    <lineage>
        <taxon>Eukaryota</taxon>
        <taxon>Fungi</taxon>
        <taxon>Dikarya</taxon>
        <taxon>Ascomycota</taxon>
        <taxon>Pezizomycotina</taxon>
        <taxon>Dothideomycetes</taxon>
        <taxon>Pleosporomycetidae</taxon>
        <taxon>Pleosporales</taxon>
        <taxon>Massarineae</taxon>
        <taxon>Massarinaceae</taxon>
        <taxon>Massarina</taxon>
    </lineage>
</organism>
<evidence type="ECO:0000313" key="2">
    <source>
        <dbReference type="Proteomes" id="UP000799753"/>
    </source>
</evidence>
<dbReference type="AlphaFoldDB" id="A0A6A6RNR5"/>
<dbReference type="EMBL" id="MU006796">
    <property type="protein sequence ID" value="KAF2636946.1"/>
    <property type="molecule type" value="Genomic_DNA"/>
</dbReference>
<reference evidence="1" key="1">
    <citation type="journal article" date="2020" name="Stud. Mycol.">
        <title>101 Dothideomycetes genomes: a test case for predicting lifestyles and emergence of pathogens.</title>
        <authorList>
            <person name="Haridas S."/>
            <person name="Albert R."/>
            <person name="Binder M."/>
            <person name="Bloem J."/>
            <person name="Labutti K."/>
            <person name="Salamov A."/>
            <person name="Andreopoulos B."/>
            <person name="Baker S."/>
            <person name="Barry K."/>
            <person name="Bills G."/>
            <person name="Bluhm B."/>
            <person name="Cannon C."/>
            <person name="Castanera R."/>
            <person name="Culley D."/>
            <person name="Daum C."/>
            <person name="Ezra D."/>
            <person name="Gonzalez J."/>
            <person name="Henrissat B."/>
            <person name="Kuo A."/>
            <person name="Liang C."/>
            <person name="Lipzen A."/>
            <person name="Lutzoni F."/>
            <person name="Magnuson J."/>
            <person name="Mondo S."/>
            <person name="Nolan M."/>
            <person name="Ohm R."/>
            <person name="Pangilinan J."/>
            <person name="Park H.-J."/>
            <person name="Ramirez L."/>
            <person name="Alfaro M."/>
            <person name="Sun H."/>
            <person name="Tritt A."/>
            <person name="Yoshinaga Y."/>
            <person name="Zwiers L.-H."/>
            <person name="Turgeon B."/>
            <person name="Goodwin S."/>
            <person name="Spatafora J."/>
            <person name="Crous P."/>
            <person name="Grigoriev I."/>
        </authorList>
    </citation>
    <scope>NUCLEOTIDE SEQUENCE</scope>
    <source>
        <strain evidence="1">CBS 473.64</strain>
    </source>
</reference>
<proteinExistence type="predicted"/>
<keyword evidence="2" id="KW-1185">Reference proteome</keyword>